<feature type="transmembrane region" description="Helical" evidence="1">
    <location>
        <begin position="66"/>
        <end position="89"/>
    </location>
</feature>
<keyword evidence="1" id="KW-0812">Transmembrane</keyword>
<reference evidence="2 3" key="1">
    <citation type="submission" date="2014-06" db="EMBL/GenBank/DDBJ databases">
        <title>Evolutionary Origins and Diversification of the Mycorrhizal Mutualists.</title>
        <authorList>
            <consortium name="DOE Joint Genome Institute"/>
            <consortium name="Mycorrhizal Genomics Consortium"/>
            <person name="Kohler A."/>
            <person name="Kuo A."/>
            <person name="Nagy L.G."/>
            <person name="Floudas D."/>
            <person name="Copeland A."/>
            <person name="Barry K.W."/>
            <person name="Cichocki N."/>
            <person name="Veneault-Fourrey C."/>
            <person name="LaButti K."/>
            <person name="Lindquist E.A."/>
            <person name="Lipzen A."/>
            <person name="Lundell T."/>
            <person name="Morin E."/>
            <person name="Murat C."/>
            <person name="Riley R."/>
            <person name="Ohm R."/>
            <person name="Sun H."/>
            <person name="Tunlid A."/>
            <person name="Henrissat B."/>
            <person name="Grigoriev I.V."/>
            <person name="Hibbett D.S."/>
            <person name="Martin F."/>
        </authorList>
    </citation>
    <scope>NUCLEOTIDE SEQUENCE [LARGE SCALE GENOMIC DNA]</scope>
    <source>
        <strain evidence="2 3">SS14</strain>
    </source>
</reference>
<protein>
    <submittedName>
        <fullName evidence="2">Uncharacterized protein</fullName>
    </submittedName>
</protein>
<dbReference type="Proteomes" id="UP000054279">
    <property type="component" value="Unassembled WGS sequence"/>
</dbReference>
<keyword evidence="1" id="KW-0472">Membrane</keyword>
<dbReference type="AlphaFoldDB" id="A0A0C9T7M3"/>
<evidence type="ECO:0000256" key="1">
    <source>
        <dbReference type="SAM" id="Phobius"/>
    </source>
</evidence>
<sequence>MSDIESAPLIPGLDVPEVPVVAAEDKPLEIVLIDKEAKELESQVVKPAAPSKEAILQKRRIALHDIAFRMGVTIAQTITAAIVLTLAWLRESPNHPGVNEWM</sequence>
<keyword evidence="1" id="KW-1133">Transmembrane helix</keyword>
<dbReference type="HOGENOM" id="CLU_2284266_0_0_1"/>
<gene>
    <name evidence="2" type="ORF">M422DRAFT_274084</name>
</gene>
<evidence type="ECO:0000313" key="2">
    <source>
        <dbReference type="EMBL" id="KIJ25013.1"/>
    </source>
</evidence>
<evidence type="ECO:0000313" key="3">
    <source>
        <dbReference type="Proteomes" id="UP000054279"/>
    </source>
</evidence>
<organism evidence="2 3">
    <name type="scientific">Sphaerobolus stellatus (strain SS14)</name>
    <dbReference type="NCBI Taxonomy" id="990650"/>
    <lineage>
        <taxon>Eukaryota</taxon>
        <taxon>Fungi</taxon>
        <taxon>Dikarya</taxon>
        <taxon>Basidiomycota</taxon>
        <taxon>Agaricomycotina</taxon>
        <taxon>Agaricomycetes</taxon>
        <taxon>Phallomycetidae</taxon>
        <taxon>Geastrales</taxon>
        <taxon>Sphaerobolaceae</taxon>
        <taxon>Sphaerobolus</taxon>
    </lineage>
</organism>
<proteinExistence type="predicted"/>
<feature type="non-terminal residue" evidence="2">
    <location>
        <position position="1"/>
    </location>
</feature>
<accession>A0A0C9T7M3</accession>
<keyword evidence="3" id="KW-1185">Reference proteome</keyword>
<name>A0A0C9T7M3_SPHS4</name>
<dbReference type="EMBL" id="KN837440">
    <property type="protein sequence ID" value="KIJ25013.1"/>
    <property type="molecule type" value="Genomic_DNA"/>
</dbReference>